<feature type="non-terminal residue" evidence="1">
    <location>
        <position position="102"/>
    </location>
</feature>
<keyword evidence="2" id="KW-1185">Reference proteome</keyword>
<name>A0AAD7H0I4_MYCRO</name>
<evidence type="ECO:0000313" key="1">
    <source>
        <dbReference type="EMBL" id="KAJ7709050.1"/>
    </source>
</evidence>
<feature type="non-terminal residue" evidence="1">
    <location>
        <position position="1"/>
    </location>
</feature>
<accession>A0AAD7H0I4</accession>
<gene>
    <name evidence="1" type="ORF">B0H17DRAFT_904324</name>
</gene>
<dbReference type="AlphaFoldDB" id="A0AAD7H0I4"/>
<protein>
    <submittedName>
        <fullName evidence="1">Uncharacterized protein</fullName>
    </submittedName>
</protein>
<organism evidence="1 2">
    <name type="scientific">Mycena rosella</name>
    <name type="common">Pink bonnet</name>
    <name type="synonym">Agaricus rosellus</name>
    <dbReference type="NCBI Taxonomy" id="1033263"/>
    <lineage>
        <taxon>Eukaryota</taxon>
        <taxon>Fungi</taxon>
        <taxon>Dikarya</taxon>
        <taxon>Basidiomycota</taxon>
        <taxon>Agaricomycotina</taxon>
        <taxon>Agaricomycetes</taxon>
        <taxon>Agaricomycetidae</taxon>
        <taxon>Agaricales</taxon>
        <taxon>Marasmiineae</taxon>
        <taxon>Mycenaceae</taxon>
        <taxon>Mycena</taxon>
    </lineage>
</organism>
<dbReference type="EMBL" id="JARKIE010000003">
    <property type="protein sequence ID" value="KAJ7709050.1"/>
    <property type="molecule type" value="Genomic_DNA"/>
</dbReference>
<reference evidence="1" key="1">
    <citation type="submission" date="2023-03" db="EMBL/GenBank/DDBJ databases">
        <title>Massive genome expansion in bonnet fungi (Mycena s.s.) driven by repeated elements and novel gene families across ecological guilds.</title>
        <authorList>
            <consortium name="Lawrence Berkeley National Laboratory"/>
            <person name="Harder C.B."/>
            <person name="Miyauchi S."/>
            <person name="Viragh M."/>
            <person name="Kuo A."/>
            <person name="Thoen E."/>
            <person name="Andreopoulos B."/>
            <person name="Lu D."/>
            <person name="Skrede I."/>
            <person name="Drula E."/>
            <person name="Henrissat B."/>
            <person name="Morin E."/>
            <person name="Kohler A."/>
            <person name="Barry K."/>
            <person name="LaButti K."/>
            <person name="Morin E."/>
            <person name="Salamov A."/>
            <person name="Lipzen A."/>
            <person name="Mereny Z."/>
            <person name="Hegedus B."/>
            <person name="Baldrian P."/>
            <person name="Stursova M."/>
            <person name="Weitz H."/>
            <person name="Taylor A."/>
            <person name="Grigoriev I.V."/>
            <person name="Nagy L.G."/>
            <person name="Martin F."/>
            <person name="Kauserud H."/>
        </authorList>
    </citation>
    <scope>NUCLEOTIDE SEQUENCE</scope>
    <source>
        <strain evidence="1">CBHHK067</strain>
    </source>
</reference>
<sequence length="102" mass="11635">HHDGKPCWIGDICLVLQRLPTPIHAIEAELCDNNAIQSIMKRVEQILDTQLQSKIDMFTQTHLLRDRVERIDEGEGESCVGLVTRHCQHYLDVPIPSHCKAI</sequence>
<proteinExistence type="predicted"/>
<evidence type="ECO:0000313" key="2">
    <source>
        <dbReference type="Proteomes" id="UP001221757"/>
    </source>
</evidence>
<dbReference type="Proteomes" id="UP001221757">
    <property type="component" value="Unassembled WGS sequence"/>
</dbReference>
<comment type="caution">
    <text evidence="1">The sequence shown here is derived from an EMBL/GenBank/DDBJ whole genome shotgun (WGS) entry which is preliminary data.</text>
</comment>